<reference evidence="2 3" key="1">
    <citation type="submission" date="2019-08" db="EMBL/GenBank/DDBJ databases">
        <title>In-depth cultivation of the pig gut microbiome towards novel bacterial diversity and tailored functional studies.</title>
        <authorList>
            <person name="Wylensek D."/>
            <person name="Hitch T.C.A."/>
            <person name="Clavel T."/>
        </authorList>
    </citation>
    <scope>NUCLEOTIDE SEQUENCE [LARGE SCALE GENOMIC DNA]</scope>
    <source>
        <strain evidence="2 3">BL-389-WT-3D</strain>
    </source>
</reference>
<feature type="transmembrane region" description="Helical" evidence="1">
    <location>
        <begin position="170"/>
        <end position="192"/>
    </location>
</feature>
<organism evidence="2 3">
    <name type="scientific">Clostridium scindens (strain JCM 10418 / VPI 12708)</name>
    <dbReference type="NCBI Taxonomy" id="29347"/>
    <lineage>
        <taxon>Bacteria</taxon>
        <taxon>Bacillati</taxon>
        <taxon>Bacillota</taxon>
        <taxon>Clostridia</taxon>
        <taxon>Lachnospirales</taxon>
        <taxon>Lachnospiraceae</taxon>
    </lineage>
</organism>
<evidence type="ECO:0008006" key="4">
    <source>
        <dbReference type="Google" id="ProtNLM"/>
    </source>
</evidence>
<evidence type="ECO:0000313" key="3">
    <source>
        <dbReference type="Proteomes" id="UP000462363"/>
    </source>
</evidence>
<feature type="transmembrane region" description="Helical" evidence="1">
    <location>
        <begin position="692"/>
        <end position="714"/>
    </location>
</feature>
<proteinExistence type="predicted"/>
<feature type="transmembrane region" description="Helical" evidence="1">
    <location>
        <begin position="285"/>
        <end position="305"/>
    </location>
</feature>
<dbReference type="InterPro" id="IPR052536">
    <property type="entry name" value="ABC-4_Integral_Memb_Prot"/>
</dbReference>
<dbReference type="EMBL" id="VUMB01000067">
    <property type="protein sequence ID" value="MSS41982.1"/>
    <property type="molecule type" value="Genomic_DNA"/>
</dbReference>
<feature type="transmembrane region" description="Helical" evidence="1">
    <location>
        <begin position="666"/>
        <end position="686"/>
    </location>
</feature>
<dbReference type="Proteomes" id="UP000462363">
    <property type="component" value="Unassembled WGS sequence"/>
</dbReference>
<keyword evidence="1" id="KW-0472">Membrane</keyword>
<gene>
    <name evidence="2" type="ORF">FYJ37_17175</name>
</gene>
<keyword evidence="1" id="KW-0812">Transmembrane</keyword>
<evidence type="ECO:0000256" key="1">
    <source>
        <dbReference type="SAM" id="Phobius"/>
    </source>
</evidence>
<feature type="transmembrane region" description="Helical" evidence="1">
    <location>
        <begin position="116"/>
        <end position="139"/>
    </location>
</feature>
<feature type="transmembrane region" description="Helical" evidence="1">
    <location>
        <begin position="256"/>
        <end position="273"/>
    </location>
</feature>
<comment type="caution">
    <text evidence="2">The sequence shown here is derived from an EMBL/GenBank/DDBJ whole genome shotgun (WGS) entry which is preliminary data.</text>
</comment>
<sequence>MPYPAVFIATIGTFAEFMVRKYAQEYEVFTREWEQQKVKEKEEREERKRRLCFPGKYDGQLFRTMWRETKHQKKALILMTVGNSILFGMMFLLFALKEQFQEGYGITDALPTQGLNGILMNAVIVVVVLYLFFEGLALYNFARNQRARQSVLWILGARELIQVKIQVVEYGLLIVSSLGVGCLLGTVGYGVSANILSKVLNNKIPPVAPVNIYLLTIGIYLLISCVTAFVVNDSFKRGFYRSEKKRKSRLLIKRKYEAGIILIACLILAYSLYKYSKRINAESIYMVLFGFCGGIVLLILADGLIRSRRYRVSSDNFLQVMGKIPIQSGLLRSVSLRSVLFLFHVIFLGILSVTMAGNLSAQKAETLYPYDYVCMAYEEDQSLFDELAEKYDIDMKAYPMTRVTTVQGDATDWVDVANNYYMKVIWPQGQHVGIAESTYRALCREQGIIPKELKFHDDEIYIVYQQDVSVKAHPLDWYMDRKTPQLRIGQPLRAYSFTQRDELYPPLTVLGEERKILTGSFHEGMQENLVVFSDRYFESLKTKEGPTILYTLTINDRDTVKEVGKQLDKFAERHEEDSSWSRAIQPYYSKQVKINDLTMERVFQEIAVLMEMFLIVFCVCLVQIMKVEFEKKESEKRYQLLSYIGIYRKDYKTMIKREIRQAFGQPLLWAYIVAVVIAGLTCYLREIRGSQLGRFVFCLAGIWGLYFLMQAVLLKVAEKRSLKIQ</sequence>
<evidence type="ECO:0000313" key="2">
    <source>
        <dbReference type="EMBL" id="MSS41982.1"/>
    </source>
</evidence>
<feature type="transmembrane region" description="Helical" evidence="1">
    <location>
        <begin position="212"/>
        <end position="235"/>
    </location>
</feature>
<name>A0A844F5W8_CLOSV</name>
<accession>A0A844F5W8</accession>
<dbReference type="AlphaFoldDB" id="A0A844F5W8"/>
<feature type="transmembrane region" description="Helical" evidence="1">
    <location>
        <begin position="75"/>
        <end position="96"/>
    </location>
</feature>
<feature type="transmembrane region" description="Helical" evidence="1">
    <location>
        <begin position="339"/>
        <end position="359"/>
    </location>
</feature>
<protein>
    <recommendedName>
        <fullName evidence="4">Efflux ABC transporter, permease protein</fullName>
    </recommendedName>
</protein>
<dbReference type="RefSeq" id="WP_154322290.1">
    <property type="nucleotide sequence ID" value="NZ_CP045695.1"/>
</dbReference>
<dbReference type="PANTHER" id="PTHR46795">
    <property type="entry name" value="ABC TRANSPORTER PERMEASE-RELATED-RELATED"/>
    <property type="match status" value="1"/>
</dbReference>
<keyword evidence="1" id="KW-1133">Transmembrane helix</keyword>
<dbReference type="PANTHER" id="PTHR46795:SF3">
    <property type="entry name" value="ABC TRANSPORTER PERMEASE"/>
    <property type="match status" value="1"/>
</dbReference>